<gene>
    <name evidence="2" type="ORF">D1006_12305</name>
</gene>
<name>A0A4Q2AT28_9BURK</name>
<sequence>MIEDKGMDGGGDQPRDCRLIYFSSVPYASYAQRPHFMVEAFADSGFDSVLWIDPYPTRFPSLGDLKRIASRGNTGAAASPRHARITVLRPAALPIEPLPLSGLINGFVAWRPIRAQLSAYARDARHCVLAIGRPSKLAEWALDHVRHDSSFVDVLDNFPAFYRGLSKISMMARLRAVCRRVTDVYCSSSQLAAEIGEIRSDARVVLNGYSTDHLPAPSRADMRRYIGYVGSIAEWFDWPLVRSLAIALPDVTVRLVGPEFVERPADLPSNIEFLGERPQAEIAGLVREFAVGLIPFKVNDLTEGVDPIKFYEYRSMGVPIWSTEFGEMRLRGDGDGVAHVTRGADWRNLWAGVQTSAVPDSETIESFRGAVAWTRRFEPIVARSRVTDGSSAGLPGSAHAVASVPPRS</sequence>
<evidence type="ECO:0000313" key="2">
    <source>
        <dbReference type="EMBL" id="RXV73038.1"/>
    </source>
</evidence>
<feature type="region of interest" description="Disordered" evidence="1">
    <location>
        <begin position="387"/>
        <end position="408"/>
    </location>
</feature>
<evidence type="ECO:0000256" key="1">
    <source>
        <dbReference type="SAM" id="MobiDB-lite"/>
    </source>
</evidence>
<protein>
    <submittedName>
        <fullName evidence="2">Glycosyltransferase</fullName>
    </submittedName>
</protein>
<reference evidence="2 3" key="1">
    <citation type="submission" date="2018-08" db="EMBL/GenBank/DDBJ databases">
        <title>Mountain-cultivated ginseng endophyte, Burkholderia stabilis and its activity against ginseng root rot disease.</title>
        <authorList>
            <person name="Tapan Kumar M."/>
            <person name="Bae H."/>
            <person name="Shanmugam G."/>
            <person name="Jeon J."/>
        </authorList>
    </citation>
    <scope>NUCLEOTIDE SEQUENCE [LARGE SCALE GENOMIC DNA]</scope>
    <source>
        <strain evidence="2 3">EB159</strain>
    </source>
</reference>
<dbReference type="Gene3D" id="3.40.50.2000">
    <property type="entry name" value="Glycogen Phosphorylase B"/>
    <property type="match status" value="1"/>
</dbReference>
<evidence type="ECO:0000313" key="3">
    <source>
        <dbReference type="Proteomes" id="UP000289650"/>
    </source>
</evidence>
<dbReference type="GO" id="GO:0016740">
    <property type="term" value="F:transferase activity"/>
    <property type="evidence" value="ECO:0007669"/>
    <property type="project" value="UniProtKB-KW"/>
</dbReference>
<dbReference type="RefSeq" id="WP_129513880.1">
    <property type="nucleotide sequence ID" value="NZ_QWEX01000001.1"/>
</dbReference>
<keyword evidence="2" id="KW-0808">Transferase</keyword>
<dbReference type="AlphaFoldDB" id="A0A4Q2AT28"/>
<accession>A0A4Q2AT28</accession>
<organism evidence="2 3">
    <name type="scientific">Burkholderia stabilis</name>
    <dbReference type="NCBI Taxonomy" id="95485"/>
    <lineage>
        <taxon>Bacteria</taxon>
        <taxon>Pseudomonadati</taxon>
        <taxon>Pseudomonadota</taxon>
        <taxon>Betaproteobacteria</taxon>
        <taxon>Burkholderiales</taxon>
        <taxon>Burkholderiaceae</taxon>
        <taxon>Burkholderia</taxon>
        <taxon>Burkholderia cepacia complex</taxon>
    </lineage>
</organism>
<dbReference type="EMBL" id="QWEX01000001">
    <property type="protein sequence ID" value="RXV73038.1"/>
    <property type="molecule type" value="Genomic_DNA"/>
</dbReference>
<dbReference type="OrthoDB" id="9816564at2"/>
<proteinExistence type="predicted"/>
<dbReference type="Proteomes" id="UP000289650">
    <property type="component" value="Unassembled WGS sequence"/>
</dbReference>
<comment type="caution">
    <text evidence="2">The sequence shown here is derived from an EMBL/GenBank/DDBJ whole genome shotgun (WGS) entry which is preliminary data.</text>
</comment>
<dbReference type="SUPFAM" id="SSF53756">
    <property type="entry name" value="UDP-Glycosyltransferase/glycogen phosphorylase"/>
    <property type="match status" value="1"/>
</dbReference>